<evidence type="ECO:0000313" key="9">
    <source>
        <dbReference type="Proteomes" id="UP000324241"/>
    </source>
</evidence>
<dbReference type="GeneID" id="54324630"/>
<keyword evidence="2" id="KW-0274">FAD</keyword>
<keyword evidence="4" id="KW-0472">Membrane</keyword>
<accession>A0A4S3JS01</accession>
<keyword evidence="8" id="KW-1185">Reference proteome</keyword>
<keyword evidence="3" id="KW-0560">Oxidoreductase</keyword>
<dbReference type="RefSeq" id="XP_033420825.1">
    <property type="nucleotide sequence ID" value="XM_033566623.1"/>
</dbReference>
<evidence type="ECO:0000313" key="7">
    <source>
        <dbReference type="EMBL" id="THC98260.1"/>
    </source>
</evidence>
<dbReference type="OrthoDB" id="655030at2759"/>
<dbReference type="InterPro" id="IPR036188">
    <property type="entry name" value="FAD/NAD-bd_sf"/>
</dbReference>
<dbReference type="Proteomes" id="UP000324241">
    <property type="component" value="Unassembled WGS sequence"/>
</dbReference>
<feature type="transmembrane region" description="Helical" evidence="4">
    <location>
        <begin position="143"/>
        <end position="163"/>
    </location>
</feature>
<dbReference type="PANTHER" id="PTHR46865:SF7">
    <property type="entry name" value="MONOOXYGENASE, PUTATIVE (AFU_ORTHOLOGUE AFUA_8G07040)-RELATED"/>
    <property type="match status" value="1"/>
</dbReference>
<keyword evidence="1" id="KW-0285">Flavoprotein</keyword>
<proteinExistence type="predicted"/>
<dbReference type="VEuPathDB" id="FungiDB:EYZ11_002262"/>
<evidence type="ECO:0000259" key="5">
    <source>
        <dbReference type="Pfam" id="PF01494"/>
    </source>
</evidence>
<dbReference type="GO" id="GO:0071949">
    <property type="term" value="F:FAD binding"/>
    <property type="evidence" value="ECO:0007669"/>
    <property type="project" value="InterPro"/>
</dbReference>
<dbReference type="Pfam" id="PF01494">
    <property type="entry name" value="FAD_binding_3"/>
    <property type="match status" value="1"/>
</dbReference>
<keyword evidence="4" id="KW-0812">Transmembrane</keyword>
<dbReference type="InterPro" id="IPR051704">
    <property type="entry name" value="FAD_aromatic-hydroxylase"/>
</dbReference>
<feature type="domain" description="FAD-binding" evidence="5">
    <location>
        <begin position="57"/>
        <end position="127"/>
    </location>
</feature>
<evidence type="ECO:0000256" key="2">
    <source>
        <dbReference type="ARBA" id="ARBA00022827"/>
    </source>
</evidence>
<gene>
    <name evidence="6" type="ORF">ATNIH1004_001928</name>
    <name evidence="7" type="ORF">EYZ11_002262</name>
</gene>
<evidence type="ECO:0000256" key="3">
    <source>
        <dbReference type="ARBA" id="ARBA00023002"/>
    </source>
</evidence>
<dbReference type="EMBL" id="QUQM01000010">
    <property type="protein sequence ID" value="KAA8641463.1"/>
    <property type="molecule type" value="Genomic_DNA"/>
</dbReference>
<sequence>MCQSDAGRLHCVDRGDIEKEKEAMMEIFHGAGWQTEEILRSLEGADDFYCERMALVQLDCWSRGRVVLVGDAAYCPSAMTGMGTTCGIVGAYILAGEMSRHKDADGRSLSIALKAYEETFRPFMDQVQHGVADENRFWERFVVTPWGIAIIYVVMAIVSFFRLNFLGQFVLREGVKGWELPDYPELTGDIDR</sequence>
<evidence type="ECO:0000256" key="1">
    <source>
        <dbReference type="ARBA" id="ARBA00022630"/>
    </source>
</evidence>
<dbReference type="STRING" id="1220188.A0A4S3JS01"/>
<evidence type="ECO:0000313" key="8">
    <source>
        <dbReference type="Proteomes" id="UP000308092"/>
    </source>
</evidence>
<reference evidence="7 8" key="1">
    <citation type="submission" date="2019-03" db="EMBL/GenBank/DDBJ databases">
        <title>The genome sequence of a newly discovered highly antifungal drug resistant Aspergillus species, Aspergillus tanneri NIH 1004.</title>
        <authorList>
            <person name="Mounaud S."/>
            <person name="Singh I."/>
            <person name="Joardar V."/>
            <person name="Pakala S."/>
            <person name="Pakala S."/>
            <person name="Venepally P."/>
            <person name="Hoover J."/>
            <person name="Nierman W."/>
            <person name="Chung J."/>
            <person name="Losada L."/>
        </authorList>
    </citation>
    <scope>NUCLEOTIDE SEQUENCE [LARGE SCALE GENOMIC DNA]</scope>
    <source>
        <strain evidence="7 8">NIH1004</strain>
    </source>
</reference>
<evidence type="ECO:0000313" key="6">
    <source>
        <dbReference type="EMBL" id="KAA8641463.1"/>
    </source>
</evidence>
<dbReference type="Proteomes" id="UP000308092">
    <property type="component" value="Unassembled WGS sequence"/>
</dbReference>
<dbReference type="Gene3D" id="3.50.50.60">
    <property type="entry name" value="FAD/NAD(P)-binding domain"/>
    <property type="match status" value="1"/>
</dbReference>
<evidence type="ECO:0000256" key="4">
    <source>
        <dbReference type="SAM" id="Phobius"/>
    </source>
</evidence>
<reference evidence="6 9" key="2">
    <citation type="submission" date="2019-08" db="EMBL/GenBank/DDBJ databases">
        <title>The genome sequence of a newly discovered highly antifungal drug resistant Aspergillus species, Aspergillus tanneri NIH 1004.</title>
        <authorList>
            <person name="Mounaud S."/>
            <person name="Singh I."/>
            <person name="Joardar V."/>
            <person name="Pakala S."/>
            <person name="Pakala S."/>
            <person name="Venepally P."/>
            <person name="Chung J.K."/>
            <person name="Losada L."/>
            <person name="Nierman W.C."/>
        </authorList>
    </citation>
    <scope>NUCLEOTIDE SEQUENCE [LARGE SCALE GENOMIC DNA]</scope>
    <source>
        <strain evidence="6 9">NIH1004</strain>
    </source>
</reference>
<dbReference type="AlphaFoldDB" id="A0A4S3JS01"/>
<organism evidence="7 8">
    <name type="scientific">Aspergillus tanneri</name>
    <dbReference type="NCBI Taxonomy" id="1220188"/>
    <lineage>
        <taxon>Eukaryota</taxon>
        <taxon>Fungi</taxon>
        <taxon>Dikarya</taxon>
        <taxon>Ascomycota</taxon>
        <taxon>Pezizomycotina</taxon>
        <taxon>Eurotiomycetes</taxon>
        <taxon>Eurotiomycetidae</taxon>
        <taxon>Eurotiales</taxon>
        <taxon>Aspergillaceae</taxon>
        <taxon>Aspergillus</taxon>
        <taxon>Aspergillus subgen. Circumdati</taxon>
    </lineage>
</organism>
<dbReference type="EMBL" id="SOSA01000049">
    <property type="protein sequence ID" value="THC98260.1"/>
    <property type="molecule type" value="Genomic_DNA"/>
</dbReference>
<dbReference type="SUPFAM" id="SSF51905">
    <property type="entry name" value="FAD/NAD(P)-binding domain"/>
    <property type="match status" value="1"/>
</dbReference>
<name>A0A4S3JS01_9EURO</name>
<dbReference type="PANTHER" id="PTHR46865">
    <property type="entry name" value="OXIDOREDUCTASE-RELATED"/>
    <property type="match status" value="1"/>
</dbReference>
<protein>
    <recommendedName>
        <fullName evidence="5">FAD-binding domain-containing protein</fullName>
    </recommendedName>
</protein>
<keyword evidence="4" id="KW-1133">Transmembrane helix</keyword>
<dbReference type="InterPro" id="IPR002938">
    <property type="entry name" value="FAD-bd"/>
</dbReference>
<dbReference type="GO" id="GO:0016491">
    <property type="term" value="F:oxidoreductase activity"/>
    <property type="evidence" value="ECO:0007669"/>
    <property type="project" value="UniProtKB-KW"/>
</dbReference>
<comment type="caution">
    <text evidence="7">The sequence shown here is derived from an EMBL/GenBank/DDBJ whole genome shotgun (WGS) entry which is preliminary data.</text>
</comment>